<dbReference type="SMART" id="SM00228">
    <property type="entry name" value="PDZ"/>
    <property type="match status" value="1"/>
</dbReference>
<feature type="binding site" evidence="8">
    <location>
        <position position="165"/>
    </location>
    <ligand>
        <name>substrate</name>
    </ligand>
</feature>
<feature type="binding site" evidence="8">
    <location>
        <position position="135"/>
    </location>
    <ligand>
        <name>substrate</name>
    </ligand>
</feature>
<organism evidence="10 11">
    <name type="scientific">Microscilla marina ATCC 23134</name>
    <dbReference type="NCBI Taxonomy" id="313606"/>
    <lineage>
        <taxon>Bacteria</taxon>
        <taxon>Pseudomonadati</taxon>
        <taxon>Bacteroidota</taxon>
        <taxon>Cytophagia</taxon>
        <taxon>Cytophagales</taxon>
        <taxon>Microscillaceae</taxon>
        <taxon>Microscilla</taxon>
    </lineage>
</organism>
<keyword evidence="11" id="KW-1185">Reference proteome</keyword>
<feature type="domain" description="PDZ" evidence="9">
    <location>
        <begin position="286"/>
        <end position="377"/>
    </location>
</feature>
<accession>A1ZGC2</accession>
<feature type="binding site" evidence="8">
    <location>
        <begin position="240"/>
        <end position="242"/>
    </location>
    <ligand>
        <name>substrate</name>
    </ligand>
</feature>
<dbReference type="Gene3D" id="2.40.10.120">
    <property type="match status" value="1"/>
</dbReference>
<protein>
    <submittedName>
        <fullName evidence="10">Serine protease</fullName>
    </submittedName>
</protein>
<dbReference type="PROSITE" id="PS50106">
    <property type="entry name" value="PDZ"/>
    <property type="match status" value="1"/>
</dbReference>
<evidence type="ECO:0000256" key="8">
    <source>
        <dbReference type="PIRSR" id="PIRSR611782-2"/>
    </source>
</evidence>
<comment type="caution">
    <text evidence="10">The sequence shown here is derived from an EMBL/GenBank/DDBJ whole genome shotgun (WGS) entry which is preliminary data.</text>
</comment>
<keyword evidence="2 10" id="KW-0645">Protease</keyword>
<dbReference type="eggNOG" id="COG0265">
    <property type="taxonomic scope" value="Bacteria"/>
</dbReference>
<feature type="active site" description="Charge relay system" evidence="7">
    <location>
        <position position="135"/>
    </location>
</feature>
<evidence type="ECO:0000259" key="9">
    <source>
        <dbReference type="PROSITE" id="PS50106"/>
    </source>
</evidence>
<dbReference type="InterPro" id="IPR001478">
    <property type="entry name" value="PDZ"/>
</dbReference>
<dbReference type="Pfam" id="PF13180">
    <property type="entry name" value="PDZ_2"/>
    <property type="match status" value="1"/>
</dbReference>
<dbReference type="NCBIfam" id="TIGR02037">
    <property type="entry name" value="degP_htrA_DO"/>
    <property type="match status" value="1"/>
</dbReference>
<evidence type="ECO:0000256" key="1">
    <source>
        <dbReference type="ARBA" id="ARBA00010541"/>
    </source>
</evidence>
<evidence type="ECO:0000313" key="11">
    <source>
        <dbReference type="Proteomes" id="UP000004095"/>
    </source>
</evidence>
<sequence length="493" mass="53967">MNKKSYLISLLLASILGGFVAVKLNQYLQPKQTIRSIQDRQNIQLANFLKDSTIKVPKGLNFVIAANAVKSAVVHIKTTYAGKGKYSSSSSDPLEDMFRQFHGEDNYRRRQRRPRQSSGSGVIITDNGYVATNYHVIENAGQIDVVLNDKRSYKAKLVGKDPTTDLALLKIQEKNLPFVKYGNSDKTHIGEWVLAVGNPFDLTSTVTAGIVSAKGRNINILSGQYAIESFIQTDAAVNPGNSGGALVNLKGELVGINTAIATRTGSYSGYSFAIPVNIVKKVLDDLMKYGQTQRALLGVSIQNVDANFASNKDLSVVSGVYIATLTKSGAARSAGLKIGDVIIKIDDQQVRNMADLQSLIATRRPGDQVKVTYARGERVLSTMATLRNRQGNFKIMRTPRKIATEKILGAVFEGISLSEKTKLKIDHGVKVIDAGKGKLKESGIRKGFIITYFGEESVNSPKDIERLIKKRKRVIAIEGMYPNGEKAYYAIGW</sequence>
<name>A1ZGC2_MICM2</name>
<dbReference type="InterPro" id="IPR009003">
    <property type="entry name" value="Peptidase_S1_PA"/>
</dbReference>
<proteinExistence type="inferred from homology"/>
<evidence type="ECO:0000256" key="6">
    <source>
        <dbReference type="ARBA" id="ARBA00022825"/>
    </source>
</evidence>
<dbReference type="FunFam" id="2.40.10.10:FF:000001">
    <property type="entry name" value="Periplasmic serine protease DegS"/>
    <property type="match status" value="1"/>
</dbReference>
<dbReference type="Gene3D" id="2.30.42.10">
    <property type="match status" value="1"/>
</dbReference>
<keyword evidence="6" id="KW-0720">Serine protease</keyword>
<dbReference type="PANTHER" id="PTHR22939:SF129">
    <property type="entry name" value="SERINE PROTEASE HTRA2, MITOCHONDRIAL"/>
    <property type="match status" value="1"/>
</dbReference>
<evidence type="ECO:0000313" key="10">
    <source>
        <dbReference type="EMBL" id="EAY30539.1"/>
    </source>
</evidence>
<dbReference type="InterPro" id="IPR001940">
    <property type="entry name" value="Peptidase_S1C"/>
</dbReference>
<evidence type="ECO:0000256" key="4">
    <source>
        <dbReference type="ARBA" id="ARBA00022737"/>
    </source>
</evidence>
<keyword evidence="3" id="KW-0732">Signal</keyword>
<dbReference type="OrthoDB" id="9758917at2"/>
<dbReference type="MEROPS" id="S01.453"/>
<evidence type="ECO:0000256" key="2">
    <source>
        <dbReference type="ARBA" id="ARBA00022670"/>
    </source>
</evidence>
<dbReference type="PANTHER" id="PTHR22939">
    <property type="entry name" value="SERINE PROTEASE FAMILY S1C HTRA-RELATED"/>
    <property type="match status" value="1"/>
</dbReference>
<feature type="active site" description="Charge relay system" evidence="7">
    <location>
        <position position="242"/>
    </location>
</feature>
<evidence type="ECO:0000256" key="3">
    <source>
        <dbReference type="ARBA" id="ARBA00022729"/>
    </source>
</evidence>
<dbReference type="Proteomes" id="UP000004095">
    <property type="component" value="Unassembled WGS sequence"/>
</dbReference>
<dbReference type="SUPFAM" id="SSF50156">
    <property type="entry name" value="PDZ domain-like"/>
    <property type="match status" value="1"/>
</dbReference>
<gene>
    <name evidence="10" type="ORF">M23134_03175</name>
</gene>
<reference evidence="10 11" key="1">
    <citation type="submission" date="2007-01" db="EMBL/GenBank/DDBJ databases">
        <authorList>
            <person name="Haygood M."/>
            <person name="Podell S."/>
            <person name="Anderson C."/>
            <person name="Hopkinson B."/>
            <person name="Roe K."/>
            <person name="Barbeau K."/>
            <person name="Gaasterland T."/>
            <person name="Ferriera S."/>
            <person name="Johnson J."/>
            <person name="Kravitz S."/>
            <person name="Beeson K."/>
            <person name="Sutton G."/>
            <person name="Rogers Y.-H."/>
            <person name="Friedman R."/>
            <person name="Frazier M."/>
            <person name="Venter J.C."/>
        </authorList>
    </citation>
    <scope>NUCLEOTIDE SEQUENCE [LARGE SCALE GENOMIC DNA]</scope>
    <source>
        <strain evidence="10 11">ATCC 23134</strain>
    </source>
</reference>
<keyword evidence="4" id="KW-0677">Repeat</keyword>
<dbReference type="GO" id="GO:0004252">
    <property type="term" value="F:serine-type endopeptidase activity"/>
    <property type="evidence" value="ECO:0007669"/>
    <property type="project" value="InterPro"/>
</dbReference>
<feature type="active site" description="Charge relay system" evidence="7">
    <location>
        <position position="165"/>
    </location>
</feature>
<keyword evidence="5" id="KW-0378">Hydrolase</keyword>
<dbReference type="GO" id="GO:0006508">
    <property type="term" value="P:proteolysis"/>
    <property type="evidence" value="ECO:0007669"/>
    <property type="project" value="UniProtKB-KW"/>
</dbReference>
<dbReference type="RefSeq" id="WP_002694791.1">
    <property type="nucleotide sequence ID" value="NZ_AAWS01000006.1"/>
</dbReference>
<dbReference type="InterPro" id="IPR036034">
    <property type="entry name" value="PDZ_sf"/>
</dbReference>
<dbReference type="Pfam" id="PF13365">
    <property type="entry name" value="Trypsin_2"/>
    <property type="match status" value="1"/>
</dbReference>
<dbReference type="EMBL" id="AAWS01000006">
    <property type="protein sequence ID" value="EAY30539.1"/>
    <property type="molecule type" value="Genomic_DNA"/>
</dbReference>
<comment type="similarity">
    <text evidence="1">Belongs to the peptidase S1C family.</text>
</comment>
<dbReference type="SUPFAM" id="SSF50494">
    <property type="entry name" value="Trypsin-like serine proteases"/>
    <property type="match status" value="1"/>
</dbReference>
<dbReference type="InterPro" id="IPR011782">
    <property type="entry name" value="Pept_S1C_Do"/>
</dbReference>
<dbReference type="AlphaFoldDB" id="A1ZGC2"/>
<evidence type="ECO:0000256" key="7">
    <source>
        <dbReference type="PIRSR" id="PIRSR611782-1"/>
    </source>
</evidence>
<evidence type="ECO:0000256" key="5">
    <source>
        <dbReference type="ARBA" id="ARBA00022801"/>
    </source>
</evidence>
<dbReference type="PRINTS" id="PR00834">
    <property type="entry name" value="PROTEASES2C"/>
</dbReference>